<keyword evidence="1" id="KW-0732">Signal</keyword>
<dbReference type="EMBL" id="JBBXMP010000029">
    <property type="protein sequence ID" value="KAL0067128.1"/>
    <property type="molecule type" value="Genomic_DNA"/>
</dbReference>
<name>A0ABR3A266_9AGAR</name>
<gene>
    <name evidence="2" type="ORF">AAF712_005915</name>
</gene>
<accession>A0ABR3A266</accession>
<organism evidence="2 3">
    <name type="scientific">Marasmius tenuissimus</name>
    <dbReference type="NCBI Taxonomy" id="585030"/>
    <lineage>
        <taxon>Eukaryota</taxon>
        <taxon>Fungi</taxon>
        <taxon>Dikarya</taxon>
        <taxon>Basidiomycota</taxon>
        <taxon>Agaricomycotina</taxon>
        <taxon>Agaricomycetes</taxon>
        <taxon>Agaricomycetidae</taxon>
        <taxon>Agaricales</taxon>
        <taxon>Marasmiineae</taxon>
        <taxon>Marasmiaceae</taxon>
        <taxon>Marasmius</taxon>
    </lineage>
</organism>
<comment type="caution">
    <text evidence="2">The sequence shown here is derived from an EMBL/GenBank/DDBJ whole genome shotgun (WGS) entry which is preliminary data.</text>
</comment>
<evidence type="ECO:0000256" key="1">
    <source>
        <dbReference type="SAM" id="SignalP"/>
    </source>
</evidence>
<proteinExistence type="predicted"/>
<evidence type="ECO:0000313" key="3">
    <source>
        <dbReference type="Proteomes" id="UP001437256"/>
    </source>
</evidence>
<protein>
    <submittedName>
        <fullName evidence="2">Uncharacterized protein</fullName>
    </submittedName>
</protein>
<feature type="signal peptide" evidence="1">
    <location>
        <begin position="1"/>
        <end position="23"/>
    </location>
</feature>
<keyword evidence="3" id="KW-1185">Reference proteome</keyword>
<dbReference type="Proteomes" id="UP001437256">
    <property type="component" value="Unassembled WGS sequence"/>
</dbReference>
<reference evidence="2 3" key="1">
    <citation type="submission" date="2024-05" db="EMBL/GenBank/DDBJ databases">
        <title>A draft genome resource for the thread blight pathogen Marasmius tenuissimus strain MS-2.</title>
        <authorList>
            <person name="Yulfo-Soto G.E."/>
            <person name="Baruah I.K."/>
            <person name="Amoako-Attah I."/>
            <person name="Bukari Y."/>
            <person name="Meinhardt L.W."/>
            <person name="Bailey B.A."/>
            <person name="Cohen S.P."/>
        </authorList>
    </citation>
    <scope>NUCLEOTIDE SEQUENCE [LARGE SCALE GENOMIC DNA]</scope>
    <source>
        <strain evidence="2 3">MS-2</strain>
    </source>
</reference>
<evidence type="ECO:0000313" key="2">
    <source>
        <dbReference type="EMBL" id="KAL0067128.1"/>
    </source>
</evidence>
<feature type="chain" id="PRO_5046738565" evidence="1">
    <location>
        <begin position="24"/>
        <end position="115"/>
    </location>
</feature>
<sequence length="115" mass="11882">MQVKTNLLSLIVFLGFSATLSVAQNSCTAVAYLGHSGNSCTGAELGDAKQDGNGFGACELVTNAQCVLTEQSEGDCAIHLYSDTNCQTAIGGGNTIMCGEASQNVDFTSFRIECA</sequence>